<dbReference type="PROSITE" id="PS50885">
    <property type="entry name" value="HAMP"/>
    <property type="match status" value="1"/>
</dbReference>
<evidence type="ECO:0000259" key="6">
    <source>
        <dbReference type="PROSITE" id="PS50111"/>
    </source>
</evidence>
<dbReference type="CDD" id="cd11386">
    <property type="entry name" value="MCP_signal"/>
    <property type="match status" value="1"/>
</dbReference>
<accession>A0ABW7GMH4</accession>
<dbReference type="PROSITE" id="PS50111">
    <property type="entry name" value="CHEMOTAXIS_TRANSDUC_2"/>
    <property type="match status" value="1"/>
</dbReference>
<gene>
    <name evidence="8" type="ORF">ACG04Q_15560</name>
</gene>
<feature type="transmembrane region" description="Helical" evidence="5">
    <location>
        <begin position="44"/>
        <end position="62"/>
    </location>
</feature>
<keyword evidence="4" id="KW-0175">Coiled coil</keyword>
<dbReference type="InterPro" id="IPR003660">
    <property type="entry name" value="HAMP_dom"/>
</dbReference>
<feature type="transmembrane region" description="Helical" evidence="5">
    <location>
        <begin position="339"/>
        <end position="357"/>
    </location>
</feature>
<evidence type="ECO:0000259" key="7">
    <source>
        <dbReference type="PROSITE" id="PS50885"/>
    </source>
</evidence>
<dbReference type="Proteomes" id="UP001606302">
    <property type="component" value="Unassembled WGS sequence"/>
</dbReference>
<feature type="domain" description="Methyl-accepting transducer" evidence="6">
    <location>
        <begin position="415"/>
        <end position="644"/>
    </location>
</feature>
<evidence type="ECO:0000313" key="8">
    <source>
        <dbReference type="EMBL" id="MFG6462990.1"/>
    </source>
</evidence>
<dbReference type="InterPro" id="IPR051310">
    <property type="entry name" value="MCP_chemotaxis"/>
</dbReference>
<dbReference type="SMART" id="SM00283">
    <property type="entry name" value="MA"/>
    <property type="match status" value="1"/>
</dbReference>
<feature type="coiled-coil region" evidence="4">
    <location>
        <begin position="90"/>
        <end position="127"/>
    </location>
</feature>
<evidence type="ECO:0000256" key="2">
    <source>
        <dbReference type="ARBA" id="ARBA00029447"/>
    </source>
</evidence>
<keyword evidence="1" id="KW-0488">Methylation</keyword>
<dbReference type="SMART" id="SM00304">
    <property type="entry name" value="HAMP"/>
    <property type="match status" value="1"/>
</dbReference>
<reference evidence="8 9" key="1">
    <citation type="submission" date="2024-08" db="EMBL/GenBank/DDBJ databases">
        <authorList>
            <person name="Lu H."/>
        </authorList>
    </citation>
    <scope>NUCLEOTIDE SEQUENCE [LARGE SCALE GENOMIC DNA]</scope>
    <source>
        <strain evidence="8 9">DXS20W</strain>
    </source>
</reference>
<dbReference type="EMBL" id="JBIGHX010000005">
    <property type="protein sequence ID" value="MFG6462990.1"/>
    <property type="molecule type" value="Genomic_DNA"/>
</dbReference>
<keyword evidence="5" id="KW-0472">Membrane</keyword>
<comment type="similarity">
    <text evidence="2">Belongs to the methyl-accepting chemotaxis (MCP) protein family.</text>
</comment>
<protein>
    <submittedName>
        <fullName evidence="8">Methyl-accepting chemotaxis protein</fullName>
    </submittedName>
</protein>
<dbReference type="Pfam" id="PF00015">
    <property type="entry name" value="MCPsignal"/>
    <property type="match status" value="1"/>
</dbReference>
<dbReference type="PANTHER" id="PTHR43531:SF14">
    <property type="entry name" value="METHYL-ACCEPTING CHEMOTAXIS PROTEIN I-RELATED"/>
    <property type="match status" value="1"/>
</dbReference>
<keyword evidence="9" id="KW-1185">Reference proteome</keyword>
<evidence type="ECO:0000256" key="4">
    <source>
        <dbReference type="SAM" id="Coils"/>
    </source>
</evidence>
<evidence type="ECO:0000313" key="9">
    <source>
        <dbReference type="Proteomes" id="UP001606302"/>
    </source>
</evidence>
<feature type="domain" description="HAMP" evidence="7">
    <location>
        <begin position="358"/>
        <end position="410"/>
    </location>
</feature>
<proteinExistence type="inferred from homology"/>
<comment type="caution">
    <text evidence="8">The sequence shown here is derived from an EMBL/GenBank/DDBJ whole genome shotgun (WGS) entry which is preliminary data.</text>
</comment>
<dbReference type="InterPro" id="IPR004089">
    <property type="entry name" value="MCPsignal_dom"/>
</dbReference>
<evidence type="ECO:0000256" key="1">
    <source>
        <dbReference type="ARBA" id="ARBA00022481"/>
    </source>
</evidence>
<organism evidence="8 9">
    <name type="scientific">Pelomonas lactea</name>
    <dbReference type="NCBI Taxonomy" id="3299030"/>
    <lineage>
        <taxon>Bacteria</taxon>
        <taxon>Pseudomonadati</taxon>
        <taxon>Pseudomonadota</taxon>
        <taxon>Betaproteobacteria</taxon>
        <taxon>Burkholderiales</taxon>
        <taxon>Sphaerotilaceae</taxon>
        <taxon>Roseateles</taxon>
    </lineage>
</organism>
<sequence>MAGKFIEGSATRAVDEGFGSFFRYHGWLSPGVRLFRRISFHGKALWVSAAFVIPLLIMLAFLRGSAQDLIDSTRSELAGMRYADAAFDLMEAAQNRRRAVTMQAADQEETRRQAEAAFKKLAAVEAELGASLGTAKSYAALRDAETALERSPKAESPEAGFAQHSDLVSKVLALVADVADGSQLSLDPELDTYHMMIVSILRGPHQVDNEARLRGLGSLALNAKTLTPQTRDRMHELLGVEPVLEADIERSYRLGVESVPEVAKRLDMPGVDVAREAFLSAVHKQVLGAELQGSSQELVALGNTAVAKNMKLLADIRARLAERLQERIEQQHAGLAQKVAIAVFFVAVAAYLMLSFYRVMMGGLQEVAGHLREITKGNLTTAPRPWGRDEAAQLMLTMGEMQTALRRIVGVVLDGSAQVRNSSSEIASAALDLSGRTEQSAANLEQTAATMEHIAEQVRQTSTTIDGAARIVQDNAGAAGQCGRVIADVVQTMEDIRQSSSRIGEIIGTIDGIAFQTNILALNAAVEAARAGEQGRGFAVVASEVRALAQRSAQAAKEIKTLIGTSIDQVASGHAVVGQARELMAGIVTNAEHMATMMSEITQSTQQQRQGVGEVGQAVQALDETTQQNAALVEQTSAAASGLASQAERLSAEVSFFRLS</sequence>
<name>A0ABW7GMH4_9BURK</name>
<keyword evidence="5" id="KW-0812">Transmembrane</keyword>
<dbReference type="SUPFAM" id="SSF58104">
    <property type="entry name" value="Methyl-accepting chemotaxis protein (MCP) signaling domain"/>
    <property type="match status" value="1"/>
</dbReference>
<dbReference type="Gene3D" id="1.10.287.950">
    <property type="entry name" value="Methyl-accepting chemotaxis protein"/>
    <property type="match status" value="1"/>
</dbReference>
<keyword evidence="5" id="KW-1133">Transmembrane helix</keyword>
<evidence type="ECO:0000256" key="5">
    <source>
        <dbReference type="SAM" id="Phobius"/>
    </source>
</evidence>
<evidence type="ECO:0000256" key="3">
    <source>
        <dbReference type="PROSITE-ProRule" id="PRU00284"/>
    </source>
</evidence>
<dbReference type="Pfam" id="PF00672">
    <property type="entry name" value="HAMP"/>
    <property type="match status" value="1"/>
</dbReference>
<dbReference type="PANTHER" id="PTHR43531">
    <property type="entry name" value="PROTEIN ICFG"/>
    <property type="match status" value="1"/>
</dbReference>
<keyword evidence="3" id="KW-0807">Transducer</keyword>